<accession>A0A246JTM7</accession>
<dbReference type="GO" id="GO:0016787">
    <property type="term" value="F:hydrolase activity"/>
    <property type="evidence" value="ECO:0007669"/>
    <property type="project" value="UniProtKB-KW"/>
</dbReference>
<dbReference type="PANTHER" id="PTHR43798:SF31">
    <property type="entry name" value="AB HYDROLASE SUPERFAMILY PROTEIN YCLE"/>
    <property type="match status" value="1"/>
</dbReference>
<proteinExistence type="predicted"/>
<reference evidence="3 4" key="1">
    <citation type="journal article" date="2002" name="Int. J. Syst. Evol. Microbiol.">
        <title>Sphingopyxis witflariensis sp. nov., isolated from activated sludge.</title>
        <authorList>
            <person name="Kampfer P."/>
            <person name="Witzenberger R."/>
            <person name="Denner E.B."/>
            <person name="Busse H.J."/>
            <person name="Neef A."/>
        </authorList>
    </citation>
    <scope>NUCLEOTIDE SEQUENCE [LARGE SCALE GENOMIC DNA]</scope>
    <source>
        <strain evidence="3 4">DSM 14551</strain>
    </source>
</reference>
<dbReference type="InterPro" id="IPR000073">
    <property type="entry name" value="AB_hydrolase_1"/>
</dbReference>
<dbReference type="Gene3D" id="3.40.50.1820">
    <property type="entry name" value="alpha/beta hydrolase"/>
    <property type="match status" value="1"/>
</dbReference>
<gene>
    <name evidence="3" type="ORF">CDQ91_12875</name>
</gene>
<dbReference type="OrthoDB" id="9791366at2"/>
<sequence length="290" mass="31564">MADFKERRWNAPDGVPLFARDYPAADGAARLPVICIHGLTRNSRDFEDMAPWLAASGRRVLAVDVRGRGKSGRSADPMHYQLPVYARDMLAMLDALGIARAHFIGTSMGGLITMMLAARHRRVIASAILNDVGPEVDPAGIARIAGYAGQAVAIETWDDAVAHFKRTSSVALPNLADDDWRVLTERACIADEQGRPQFDYDPSIAVPIMAKPLPRRSLLAWLLFLRLARSRPTLLIRGELSDLLSQSIAAKMRRAAPRMAYAEVAGVGHAPLLSEDAAKHAIGAFLEAKP</sequence>
<evidence type="ECO:0000313" key="3">
    <source>
        <dbReference type="EMBL" id="OWQ96385.1"/>
    </source>
</evidence>
<dbReference type="Pfam" id="PF00561">
    <property type="entry name" value="Abhydrolase_1"/>
    <property type="match status" value="1"/>
</dbReference>
<feature type="domain" description="AB hydrolase-1" evidence="2">
    <location>
        <begin position="32"/>
        <end position="275"/>
    </location>
</feature>
<dbReference type="Proteomes" id="UP000197097">
    <property type="component" value="Unassembled WGS sequence"/>
</dbReference>
<dbReference type="AlphaFoldDB" id="A0A246JTM7"/>
<dbReference type="PANTHER" id="PTHR43798">
    <property type="entry name" value="MONOACYLGLYCEROL LIPASE"/>
    <property type="match status" value="1"/>
</dbReference>
<dbReference type="RefSeq" id="WP_088473129.1">
    <property type="nucleotide sequence ID" value="NZ_NISJ01000006.1"/>
</dbReference>
<protein>
    <submittedName>
        <fullName evidence="3">Alpha/beta hydrolase</fullName>
    </submittedName>
</protein>
<dbReference type="InterPro" id="IPR050266">
    <property type="entry name" value="AB_hydrolase_sf"/>
</dbReference>
<keyword evidence="4" id="KW-1185">Reference proteome</keyword>
<dbReference type="GO" id="GO:0016020">
    <property type="term" value="C:membrane"/>
    <property type="evidence" value="ECO:0007669"/>
    <property type="project" value="TreeGrafter"/>
</dbReference>
<comment type="caution">
    <text evidence="3">The sequence shown here is derived from an EMBL/GenBank/DDBJ whole genome shotgun (WGS) entry which is preliminary data.</text>
</comment>
<organism evidence="3 4">
    <name type="scientific">Sphingopyxis witflariensis</name>
    <dbReference type="NCBI Taxonomy" id="173675"/>
    <lineage>
        <taxon>Bacteria</taxon>
        <taxon>Pseudomonadati</taxon>
        <taxon>Pseudomonadota</taxon>
        <taxon>Alphaproteobacteria</taxon>
        <taxon>Sphingomonadales</taxon>
        <taxon>Sphingomonadaceae</taxon>
        <taxon>Sphingopyxis</taxon>
    </lineage>
</organism>
<evidence type="ECO:0000256" key="1">
    <source>
        <dbReference type="ARBA" id="ARBA00022801"/>
    </source>
</evidence>
<keyword evidence="1 3" id="KW-0378">Hydrolase</keyword>
<dbReference type="SUPFAM" id="SSF53474">
    <property type="entry name" value="alpha/beta-Hydrolases"/>
    <property type="match status" value="1"/>
</dbReference>
<evidence type="ECO:0000313" key="4">
    <source>
        <dbReference type="Proteomes" id="UP000197097"/>
    </source>
</evidence>
<dbReference type="EMBL" id="NISJ01000006">
    <property type="protein sequence ID" value="OWQ96385.1"/>
    <property type="molecule type" value="Genomic_DNA"/>
</dbReference>
<name>A0A246JTM7_9SPHN</name>
<evidence type="ECO:0000259" key="2">
    <source>
        <dbReference type="Pfam" id="PF00561"/>
    </source>
</evidence>
<dbReference type="InterPro" id="IPR029058">
    <property type="entry name" value="AB_hydrolase_fold"/>
</dbReference>